<evidence type="ECO:0000313" key="1">
    <source>
        <dbReference type="EMBL" id="AJW71318.1"/>
    </source>
</evidence>
<protein>
    <submittedName>
        <fullName evidence="1">Uncharacterized protein</fullName>
    </submittedName>
</protein>
<proteinExistence type="predicted"/>
<dbReference type="KEGG" id="nin:NADRNF5_1638"/>
<dbReference type="AlphaFoldDB" id="A0A0D5C461"/>
<accession>A0A0D5C461</accession>
<reference evidence="2" key="1">
    <citation type="submission" date="2015-03" db="EMBL/GenBank/DDBJ databases">
        <title>Characterization of two novel Thaumarchaeota isolated from the Northern Adriatic Sea.</title>
        <authorList>
            <person name="Bayer B."/>
            <person name="Vojvoda J."/>
            <person name="Offre P."/>
            <person name="Srivastava A."/>
            <person name="Elisabeth N."/>
            <person name="Garcia J.A.L."/>
            <person name="Schleper C."/>
            <person name="Herndl G.J."/>
        </authorList>
    </citation>
    <scope>NUCLEOTIDE SEQUENCE [LARGE SCALE GENOMIC DNA]</scope>
    <source>
        <strain evidence="2">NF5</strain>
    </source>
</reference>
<reference evidence="1 2" key="2">
    <citation type="journal article" date="2016" name="ISME J.">
        <title>Physiological and genomic characterization of two novel marine thaumarchaeal strains indicates niche differentiation.</title>
        <authorList>
            <person name="Bayer B."/>
            <person name="Vojvoda J."/>
            <person name="Offre P."/>
            <person name="Alves R.J."/>
            <person name="Elisabeth N.H."/>
            <person name="Garcia J.A."/>
            <person name="Volland J.M."/>
            <person name="Srivastava A."/>
            <person name="Schleper C."/>
            <person name="Herndl G.J."/>
        </authorList>
    </citation>
    <scope>NUCLEOTIDE SEQUENCE [LARGE SCALE GENOMIC DNA]</scope>
    <source>
        <strain evidence="1 2">NF5</strain>
    </source>
</reference>
<evidence type="ECO:0000313" key="2">
    <source>
        <dbReference type="Proteomes" id="UP000032408"/>
    </source>
</evidence>
<keyword evidence="2" id="KW-1185">Reference proteome</keyword>
<dbReference type="HOGENOM" id="CLU_2581220_0_0_2"/>
<gene>
    <name evidence="1" type="ORF">NADRNF5_1638</name>
</gene>
<dbReference type="STRING" id="1580092.NADRNF5_1638"/>
<dbReference type="EMBL" id="CP011070">
    <property type="protein sequence ID" value="AJW71318.1"/>
    <property type="molecule type" value="Genomic_DNA"/>
</dbReference>
<sequence>MESSQMTTASEIESLKSENQKLRKYISLVSAEIELSQRVKEIKENFANSDDSKHIITPIMDRIFRIKSEKLDLQKELELD</sequence>
<dbReference type="Proteomes" id="UP000032408">
    <property type="component" value="Chromosome"/>
</dbReference>
<organism evidence="1 2">
    <name type="scientific">Nitrosopumilus adriaticus</name>
    <dbReference type="NCBI Taxonomy" id="1580092"/>
    <lineage>
        <taxon>Archaea</taxon>
        <taxon>Nitrososphaerota</taxon>
        <taxon>Nitrososphaeria</taxon>
        <taxon>Nitrosopumilales</taxon>
        <taxon>Nitrosopumilaceae</taxon>
        <taxon>Nitrosopumilus</taxon>
    </lineage>
</organism>
<name>A0A0D5C461_9ARCH</name>